<evidence type="ECO:0000256" key="2">
    <source>
        <dbReference type="SAM" id="Phobius"/>
    </source>
</evidence>
<protein>
    <submittedName>
        <fullName evidence="3">DUF1700 domain-containing protein</fullName>
    </submittedName>
</protein>
<evidence type="ECO:0000256" key="1">
    <source>
        <dbReference type="SAM" id="MobiDB-lite"/>
    </source>
</evidence>
<keyword evidence="2" id="KW-0812">Transmembrane</keyword>
<evidence type="ECO:0000313" key="3">
    <source>
        <dbReference type="EMBL" id="MCB7386444.1"/>
    </source>
</evidence>
<proteinExistence type="predicted"/>
<accession>A0ABS8DDF2</accession>
<feature type="transmembrane region" description="Helical" evidence="2">
    <location>
        <begin position="156"/>
        <end position="180"/>
    </location>
</feature>
<organism evidence="3 4">
    <name type="scientific">Bariatricus massiliensis</name>
    <dbReference type="NCBI Taxonomy" id="1745713"/>
    <lineage>
        <taxon>Bacteria</taxon>
        <taxon>Bacillati</taxon>
        <taxon>Bacillota</taxon>
        <taxon>Clostridia</taxon>
        <taxon>Lachnospirales</taxon>
        <taxon>Lachnospiraceae</taxon>
        <taxon>Bariatricus</taxon>
    </lineage>
</organism>
<dbReference type="RefSeq" id="WP_066736920.1">
    <property type="nucleotide sequence ID" value="NZ_JAJCIQ010000002.1"/>
</dbReference>
<dbReference type="Pfam" id="PF22564">
    <property type="entry name" value="HAAS"/>
    <property type="match status" value="1"/>
</dbReference>
<keyword evidence="4" id="KW-1185">Reference proteome</keyword>
<comment type="caution">
    <text evidence="3">The sequence shown here is derived from an EMBL/GenBank/DDBJ whole genome shotgun (WGS) entry which is preliminary data.</text>
</comment>
<feature type="transmembrane region" description="Helical" evidence="2">
    <location>
        <begin position="192"/>
        <end position="218"/>
    </location>
</feature>
<dbReference type="EMBL" id="JAJCIS010000002">
    <property type="protein sequence ID" value="MCB7386444.1"/>
    <property type="molecule type" value="Genomic_DNA"/>
</dbReference>
<keyword evidence="2" id="KW-1133">Transmembrane helix</keyword>
<reference evidence="3 4" key="1">
    <citation type="submission" date="2021-10" db="EMBL/GenBank/DDBJ databases">
        <title>Collection of gut derived symbiotic bacterial strains cultured from healthy donors.</title>
        <authorList>
            <person name="Lin H."/>
            <person name="Littmann E."/>
            <person name="Kohout C."/>
            <person name="Pamer E.G."/>
        </authorList>
    </citation>
    <scope>NUCLEOTIDE SEQUENCE [LARGE SCALE GENOMIC DNA]</scope>
    <source>
        <strain evidence="3 4">DFI.1.165</strain>
    </source>
</reference>
<sequence length="243" mass="26459">MSRIEFMSELRALLSDLSVEERDEALQYYNDYFDDAGTENEASIIKELVSPAKLAATIKAGLNGRDEEESEYSETGYTDTRFDTKDTPARKGENSEGYRYTGQTNSYDYGEQSGKSGDSKALKIVLIILIVLIGAPVAIPLAFALLSVVIGLLVSIAGIFIALLVSGLALVVGGIIMFVVGISNVVHSIPIALGVMGGGLVMAAVGAMMAVFMGWLFVKIVPPMFRWFVELCRRPFQKRRVDK</sequence>
<evidence type="ECO:0000313" key="4">
    <source>
        <dbReference type="Proteomes" id="UP001299546"/>
    </source>
</evidence>
<keyword evidence="2" id="KW-0472">Membrane</keyword>
<gene>
    <name evidence="3" type="ORF">LIZ65_04015</name>
</gene>
<feature type="region of interest" description="Disordered" evidence="1">
    <location>
        <begin position="65"/>
        <end position="112"/>
    </location>
</feature>
<feature type="transmembrane region" description="Helical" evidence="2">
    <location>
        <begin position="124"/>
        <end position="150"/>
    </location>
</feature>
<feature type="compositionally biased region" description="Basic and acidic residues" evidence="1">
    <location>
        <begin position="80"/>
        <end position="96"/>
    </location>
</feature>
<name>A0ABS8DDF2_9FIRM</name>
<dbReference type="Proteomes" id="UP001299546">
    <property type="component" value="Unassembled WGS sequence"/>
</dbReference>